<reference evidence="1" key="1">
    <citation type="submission" date="2020-04" db="EMBL/GenBank/DDBJ databases">
        <authorList>
            <person name="Chiriac C."/>
            <person name="Salcher M."/>
            <person name="Ghai R."/>
            <person name="Kavagutti S V."/>
        </authorList>
    </citation>
    <scope>NUCLEOTIDE SEQUENCE</scope>
</reference>
<evidence type="ECO:0000313" key="1">
    <source>
        <dbReference type="EMBL" id="CAB4142443.1"/>
    </source>
</evidence>
<name>A0A6J5MAT1_9CAUD</name>
<dbReference type="EMBL" id="LR796413">
    <property type="protein sequence ID" value="CAB4142443.1"/>
    <property type="molecule type" value="Genomic_DNA"/>
</dbReference>
<proteinExistence type="predicted"/>
<accession>A0A6J5MAT1</accession>
<gene>
    <name evidence="1" type="ORF">UFOVP452_12</name>
</gene>
<organism evidence="1">
    <name type="scientific">uncultured Caudovirales phage</name>
    <dbReference type="NCBI Taxonomy" id="2100421"/>
    <lineage>
        <taxon>Viruses</taxon>
        <taxon>Duplodnaviria</taxon>
        <taxon>Heunggongvirae</taxon>
        <taxon>Uroviricota</taxon>
        <taxon>Caudoviricetes</taxon>
        <taxon>Peduoviridae</taxon>
        <taxon>Maltschvirus</taxon>
        <taxon>Maltschvirus maltsch</taxon>
    </lineage>
</organism>
<protein>
    <submittedName>
        <fullName evidence="1">Uncharacterized protein</fullName>
    </submittedName>
</protein>
<sequence length="236" mass="26903">MMNIAPKSVRWIAAPANSHITSLPWVRKYMEADTIDEPGQKERRVVDLTKTPGVWAKFVALDVDYDRGVWPTKEALEAFVLRYGCILTGPSSISDIRHAWDGLFSAAHAMIECGAIADRFDGEVTSIFKNYDPDDIWNSRQKAEDYAYRMIEDLAESYIEVKAKPDFGRIISWMPEPTCLVGYALLEFREFVRDPMKRIRRCERCGELMTYRSAGARLCSDRCRMAASRAARRSAG</sequence>